<feature type="domain" description="Ras-GAP" evidence="2">
    <location>
        <begin position="94"/>
        <end position="216"/>
    </location>
</feature>
<dbReference type="GeneID" id="14891112"/>
<accession>A0A0A1UAL5</accession>
<dbReference type="PANTHER" id="PTHR10194:SF151">
    <property type="entry name" value="NEUROFIBROMIN-A"/>
    <property type="match status" value="1"/>
</dbReference>
<proteinExistence type="predicted"/>
<dbReference type="GO" id="GO:0005096">
    <property type="term" value="F:GTPase activator activity"/>
    <property type="evidence" value="ECO:0007669"/>
    <property type="project" value="UniProtKB-KW"/>
</dbReference>
<dbReference type="KEGG" id="eiv:EIN_380200"/>
<feature type="non-terminal residue" evidence="3">
    <location>
        <position position="372"/>
    </location>
</feature>
<dbReference type="Proteomes" id="UP000014680">
    <property type="component" value="Unassembled WGS sequence"/>
</dbReference>
<dbReference type="InterPro" id="IPR039360">
    <property type="entry name" value="Ras_GTPase"/>
</dbReference>
<gene>
    <name evidence="3" type="ORF">EIN_380200</name>
</gene>
<evidence type="ECO:0000313" key="3">
    <source>
        <dbReference type="EMBL" id="ELP92113.1"/>
    </source>
</evidence>
<evidence type="ECO:0000256" key="1">
    <source>
        <dbReference type="ARBA" id="ARBA00022468"/>
    </source>
</evidence>
<dbReference type="AlphaFoldDB" id="A0A0A1UAL5"/>
<dbReference type="PROSITE" id="PS50018">
    <property type="entry name" value="RAS_GTPASE_ACTIV_2"/>
    <property type="match status" value="1"/>
</dbReference>
<protein>
    <recommendedName>
        <fullName evidence="2">Ras-GAP domain-containing protein</fullName>
    </recommendedName>
</protein>
<evidence type="ECO:0000259" key="2">
    <source>
        <dbReference type="PROSITE" id="PS50018"/>
    </source>
</evidence>
<keyword evidence="1" id="KW-0343">GTPase activation</keyword>
<dbReference type="OrthoDB" id="28384at2759"/>
<sequence length="372" mass="42801">MSSKMKHTISCKSVDTMVIFSPINESRESSPISCTSQLFQTQPVTRSPDLIAQQRISNYLTTRRTIEMTLKEMLFTTPSPLLDAYATLMNGISVNHHLVTVLLNFFASRGKVVQLIEYFSKNEVSSTNRCNPLFRGNTSFIRIYSLYLRTFCAEFISSTSVQLLKDFEGVESIDDAMILENFSALLLENSDKIPTHLKIILRSIYNYVLSIRGADDARNAFVTLLFLRYLYTPFMKNVQILKLLQKANIDIFLLKKYEMSFPLAQFRRAVDVLFTQCIKEPLENGSILLNPTLQGTSFKEMFETLKFEMSRISNVYRGDFNDVFSLIKGKVACQESTESIKSVEELNVWTQTRIENAQNRNSELKRQIEYLK</sequence>
<keyword evidence="4" id="KW-1185">Reference proteome</keyword>
<dbReference type="RefSeq" id="XP_004258884.1">
    <property type="nucleotide sequence ID" value="XM_004258836.1"/>
</dbReference>
<dbReference type="InterPro" id="IPR001936">
    <property type="entry name" value="RasGAP_dom"/>
</dbReference>
<dbReference type="PANTHER" id="PTHR10194">
    <property type="entry name" value="RAS GTPASE-ACTIVATING PROTEINS"/>
    <property type="match status" value="1"/>
</dbReference>
<reference evidence="3 4" key="1">
    <citation type="submission" date="2012-10" db="EMBL/GenBank/DDBJ databases">
        <authorList>
            <person name="Zafar N."/>
            <person name="Inman J."/>
            <person name="Hall N."/>
            <person name="Lorenzi H."/>
            <person name="Caler E."/>
        </authorList>
    </citation>
    <scope>NUCLEOTIDE SEQUENCE [LARGE SCALE GENOMIC DNA]</scope>
    <source>
        <strain evidence="3 4">IP1</strain>
    </source>
</reference>
<dbReference type="SUPFAM" id="SSF48350">
    <property type="entry name" value="GTPase activation domain, GAP"/>
    <property type="match status" value="1"/>
</dbReference>
<dbReference type="InterPro" id="IPR008936">
    <property type="entry name" value="Rho_GTPase_activation_prot"/>
</dbReference>
<dbReference type="EMBL" id="KB206395">
    <property type="protein sequence ID" value="ELP92113.1"/>
    <property type="molecule type" value="Genomic_DNA"/>
</dbReference>
<organism evidence="3 4">
    <name type="scientific">Entamoeba invadens IP1</name>
    <dbReference type="NCBI Taxonomy" id="370355"/>
    <lineage>
        <taxon>Eukaryota</taxon>
        <taxon>Amoebozoa</taxon>
        <taxon>Evosea</taxon>
        <taxon>Archamoebae</taxon>
        <taxon>Mastigamoebida</taxon>
        <taxon>Entamoebidae</taxon>
        <taxon>Entamoeba</taxon>
    </lineage>
</organism>
<dbReference type="VEuPathDB" id="AmoebaDB:EIN_380200"/>
<name>A0A0A1UAL5_ENTIV</name>
<evidence type="ECO:0000313" key="4">
    <source>
        <dbReference type="Proteomes" id="UP000014680"/>
    </source>
</evidence>
<dbReference type="Gene3D" id="1.10.506.10">
    <property type="entry name" value="GTPase Activation - p120gap, domain 1"/>
    <property type="match status" value="1"/>
</dbReference>